<evidence type="ECO:0000313" key="8">
    <source>
        <dbReference type="Proteomes" id="UP000221011"/>
    </source>
</evidence>
<dbReference type="PANTHER" id="PTHR43298">
    <property type="entry name" value="MULTIDRUG RESISTANCE PROTEIN NORM-RELATED"/>
    <property type="match status" value="1"/>
</dbReference>
<feature type="transmembrane region" description="Helical" evidence="6">
    <location>
        <begin position="262"/>
        <end position="282"/>
    </location>
</feature>
<sequence length="467" mass="49742">MTQRARLLDLATVREVVRVSVPLMFGMVGNLILMLVDRICLARYSEDALKASGPAVFTATTVVMVTTGAVGITRSYVAQAHGRGDARDAMDEGANGFVVGVLLSVLLLLSTPLLMWVPTLSGQPEHIQELEAQFLGLSTLYGSVMTLNMALSSYFNGMGRTRVPMAVGIAGQIVGVVMTVGLVFGRFGLPELGTRGSALGTLSAVSVMFVGYVVFLPKGYAAGFGRLWRKGGRQIVDVLWLRLRRGAPAGGSLSLEELGQTAFVWLAGVLGSVALAANNVALSLNYAAVIPLIGLGMGCNILCGKAVGAGLHRNIPHIMRVTLTISGVYVGVVAVFQIATPTLLLSPFGLDGADSAVTSHAVDASRVLWTYSLAFMFSMVGSAVLECLGLARFGFVARIVLMWCLCVPTIIAFVLLNRDDPDMLPVMWVIFSAFEAVMAAVCLWRIKRAVSNQENRLHTTEKVQQTA</sequence>
<feature type="transmembrane region" description="Helical" evidence="6">
    <location>
        <begin position="16"/>
        <end position="36"/>
    </location>
</feature>
<keyword evidence="8" id="KW-1185">Reference proteome</keyword>
<evidence type="ECO:0000256" key="1">
    <source>
        <dbReference type="ARBA" id="ARBA00003408"/>
    </source>
</evidence>
<dbReference type="RefSeq" id="WP_199843194.1">
    <property type="nucleotide sequence ID" value="NZ_CP022685.1"/>
</dbReference>
<dbReference type="EMBL" id="CP022685">
    <property type="protein sequence ID" value="ATL29582.1"/>
    <property type="molecule type" value="Genomic_DNA"/>
</dbReference>
<comment type="similarity">
    <text evidence="2">Belongs to the multi antimicrobial extrusion (MATE) (TC 2.A.66.1) family.</text>
</comment>
<evidence type="ECO:0000256" key="5">
    <source>
        <dbReference type="ARBA" id="ARBA00031636"/>
    </source>
</evidence>
<protein>
    <recommendedName>
        <fullName evidence="3">Probable multidrug resistance protein NorM</fullName>
    </recommendedName>
    <alternativeName>
        <fullName evidence="5">Multidrug-efflux transporter</fullName>
    </alternativeName>
</protein>
<dbReference type="PANTHER" id="PTHR43298:SF2">
    <property type="entry name" value="FMN_FAD EXPORTER YEEO-RELATED"/>
    <property type="match status" value="1"/>
</dbReference>
<feature type="transmembrane region" description="Helical" evidence="6">
    <location>
        <begin position="395"/>
        <end position="416"/>
    </location>
</feature>
<proteinExistence type="inferred from homology"/>
<evidence type="ECO:0000256" key="6">
    <source>
        <dbReference type="SAM" id="Phobius"/>
    </source>
</evidence>
<reference evidence="7 8" key="1">
    <citation type="submission" date="2017-08" db="EMBL/GenBank/DDBJ databases">
        <title>Complete Genome Sequence of Streptomyces formicae KY5, the formicamycin producer.</title>
        <authorList>
            <person name="Holmes N.A."/>
            <person name="Devine R."/>
            <person name="Qin Z."/>
            <person name="Seipke R.F."/>
            <person name="Wilkinson B."/>
            <person name="Hutchings M.I."/>
        </authorList>
    </citation>
    <scope>NUCLEOTIDE SEQUENCE [LARGE SCALE GENOMIC DNA]</scope>
    <source>
        <strain evidence="7 8">KY5</strain>
    </source>
</reference>
<feature type="transmembrane region" description="Helical" evidence="6">
    <location>
        <begin position="97"/>
        <end position="117"/>
    </location>
</feature>
<dbReference type="Pfam" id="PF01554">
    <property type="entry name" value="MatE"/>
    <property type="match status" value="2"/>
</dbReference>
<dbReference type="AlphaFoldDB" id="A0A291QD83"/>
<evidence type="ECO:0000256" key="3">
    <source>
        <dbReference type="ARBA" id="ARBA00020268"/>
    </source>
</evidence>
<feature type="transmembrane region" description="Helical" evidence="6">
    <location>
        <begin position="132"/>
        <end position="151"/>
    </location>
</feature>
<feature type="transmembrane region" description="Helical" evidence="6">
    <location>
        <begin position="288"/>
        <end position="311"/>
    </location>
</feature>
<dbReference type="Proteomes" id="UP000221011">
    <property type="component" value="Chromosome"/>
</dbReference>
<evidence type="ECO:0000313" key="7">
    <source>
        <dbReference type="EMBL" id="ATL29582.1"/>
    </source>
</evidence>
<comment type="function">
    <text evidence="1">Multidrug efflux pump.</text>
</comment>
<feature type="transmembrane region" description="Helical" evidence="6">
    <location>
        <begin position="428"/>
        <end position="446"/>
    </location>
</feature>
<keyword evidence="6" id="KW-0472">Membrane</keyword>
<dbReference type="KEGG" id="sfk:KY5_4564"/>
<dbReference type="GO" id="GO:0042910">
    <property type="term" value="F:xenobiotic transmembrane transporter activity"/>
    <property type="evidence" value="ECO:0007669"/>
    <property type="project" value="InterPro"/>
</dbReference>
<keyword evidence="6" id="KW-1133">Transmembrane helix</keyword>
<feature type="transmembrane region" description="Helical" evidence="6">
    <location>
        <begin position="163"/>
        <end position="184"/>
    </location>
</feature>
<gene>
    <name evidence="7" type="ORF">KY5_4564</name>
</gene>
<dbReference type="GO" id="GO:0015297">
    <property type="term" value="F:antiporter activity"/>
    <property type="evidence" value="ECO:0007669"/>
    <property type="project" value="InterPro"/>
</dbReference>
<evidence type="ECO:0000256" key="2">
    <source>
        <dbReference type="ARBA" id="ARBA00010199"/>
    </source>
</evidence>
<feature type="transmembrane region" description="Helical" evidence="6">
    <location>
        <begin position="56"/>
        <end position="77"/>
    </location>
</feature>
<name>A0A291QD83_9ACTN</name>
<keyword evidence="6" id="KW-0812">Transmembrane</keyword>
<accession>A0A291QD83</accession>
<dbReference type="GO" id="GO:0005886">
    <property type="term" value="C:plasma membrane"/>
    <property type="evidence" value="ECO:0007669"/>
    <property type="project" value="TreeGrafter"/>
</dbReference>
<feature type="transmembrane region" description="Helical" evidence="6">
    <location>
        <begin position="323"/>
        <end position="348"/>
    </location>
</feature>
<dbReference type="InterPro" id="IPR002528">
    <property type="entry name" value="MATE_fam"/>
</dbReference>
<feature type="transmembrane region" description="Helical" evidence="6">
    <location>
        <begin position="196"/>
        <end position="216"/>
    </location>
</feature>
<organism evidence="7 8">
    <name type="scientific">Streptomyces formicae</name>
    <dbReference type="NCBI Taxonomy" id="1616117"/>
    <lineage>
        <taxon>Bacteria</taxon>
        <taxon>Bacillati</taxon>
        <taxon>Actinomycetota</taxon>
        <taxon>Actinomycetes</taxon>
        <taxon>Kitasatosporales</taxon>
        <taxon>Streptomycetaceae</taxon>
        <taxon>Streptomyces</taxon>
    </lineage>
</organism>
<evidence type="ECO:0000256" key="4">
    <source>
        <dbReference type="ARBA" id="ARBA00022448"/>
    </source>
</evidence>
<feature type="transmembrane region" description="Helical" evidence="6">
    <location>
        <begin position="368"/>
        <end position="388"/>
    </location>
</feature>
<dbReference type="InterPro" id="IPR050222">
    <property type="entry name" value="MATE_MdtK"/>
</dbReference>
<keyword evidence="4" id="KW-0813">Transport</keyword>